<dbReference type="CDD" id="cd17321">
    <property type="entry name" value="MFS_MMR_MDR_like"/>
    <property type="match status" value="1"/>
</dbReference>
<evidence type="ECO:0000313" key="8">
    <source>
        <dbReference type="EMBL" id="OOL19789.1"/>
    </source>
</evidence>
<evidence type="ECO:0000256" key="4">
    <source>
        <dbReference type="ARBA" id="ARBA00022989"/>
    </source>
</evidence>
<feature type="transmembrane region" description="Helical" evidence="6">
    <location>
        <begin position="34"/>
        <end position="55"/>
    </location>
</feature>
<reference evidence="8 9" key="1">
    <citation type="journal article" date="2016" name="PLoS ONE">
        <title>Whole-Genome Sequence Analysis of Bombella intestini LMG 28161T, a Novel Acetic Acid Bacterium Isolated from the Crop of a Red-Tailed Bumble Bee, Bombus lapidarius.</title>
        <authorList>
            <person name="Li L."/>
            <person name="Illeghems K."/>
            <person name="Van Kerrebroeck S."/>
            <person name="Borremans W."/>
            <person name="Cleenwerck I."/>
            <person name="Smagghe G."/>
            <person name="De Vuyst L."/>
            <person name="Vandamme P."/>
        </authorList>
    </citation>
    <scope>NUCLEOTIDE SEQUENCE [LARGE SCALE GENOMIC DNA]</scope>
    <source>
        <strain evidence="8 9">R-52487</strain>
    </source>
</reference>
<protein>
    <submittedName>
        <fullName evidence="8">Transporter</fullName>
    </submittedName>
</protein>
<keyword evidence="9" id="KW-1185">Reference proteome</keyword>
<organism evidence="8 9">
    <name type="scientific">Bombella intestini</name>
    <dbReference type="NCBI Taxonomy" id="1539051"/>
    <lineage>
        <taxon>Bacteria</taxon>
        <taxon>Pseudomonadati</taxon>
        <taxon>Pseudomonadota</taxon>
        <taxon>Alphaproteobacteria</taxon>
        <taxon>Acetobacterales</taxon>
        <taxon>Acetobacteraceae</taxon>
        <taxon>Bombella</taxon>
    </lineage>
</organism>
<dbReference type="InterPro" id="IPR011701">
    <property type="entry name" value="MFS"/>
</dbReference>
<keyword evidence="4 6" id="KW-1133">Transmembrane helix</keyword>
<feature type="transmembrane region" description="Helical" evidence="6">
    <location>
        <begin position="155"/>
        <end position="178"/>
    </location>
</feature>
<feature type="transmembrane region" description="Helical" evidence="6">
    <location>
        <begin position="344"/>
        <end position="366"/>
    </location>
</feature>
<feature type="transmembrane region" description="Helical" evidence="6">
    <location>
        <begin position="312"/>
        <end position="332"/>
    </location>
</feature>
<dbReference type="EMBL" id="JATM01000001">
    <property type="protein sequence ID" value="OOL19789.1"/>
    <property type="molecule type" value="Genomic_DNA"/>
</dbReference>
<dbReference type="InterPro" id="IPR020846">
    <property type="entry name" value="MFS_dom"/>
</dbReference>
<evidence type="ECO:0000256" key="3">
    <source>
        <dbReference type="ARBA" id="ARBA00022692"/>
    </source>
</evidence>
<evidence type="ECO:0000256" key="2">
    <source>
        <dbReference type="ARBA" id="ARBA00022448"/>
    </source>
</evidence>
<sequence>MGSKMADPSLEGEYDPERHAGLYGMQRFKAMSSVILALMLSILDYSVANVALPTIATDLHSSASQAIWVINAYQLANLACLLPLAAIGARVGFGRMSQLGIVLFLVASVACAVSQNMLELTLARALQGVGSSCIMSVNIALVRFIYPHKLIGKGIALNGLFIGLGVALGPTIGSFILSVASWPWIFWVNLPLGGIAILLASKALPKTPRSEVKVDIFGSVLTVASFALLGIGLDSFMHGDLGWGAGLTGWSLVSWWLLLRWQKKRPEPIVPLDLLKRVPFLLACLISFCGFVASNLYIVAMPFTLTVAFHKNPATVGLLIAPWAVGVAVMSFTVGKIADRFPAALLSSIGLIVTGVGFILLCILPLDADNTAIAWRTLVAGMGFGFFQPPNNRAIMVTAPPGREGGASGMLSVARLSGQTTGALLVAGLFTLFPHPAFICLGAAAAVAFCGAALSAGRTLFKSRPAKTV</sequence>
<dbReference type="Pfam" id="PF07690">
    <property type="entry name" value="MFS_1"/>
    <property type="match status" value="1"/>
</dbReference>
<dbReference type="PANTHER" id="PTHR42718">
    <property type="entry name" value="MAJOR FACILITATOR SUPERFAMILY MULTIDRUG TRANSPORTER MFSC"/>
    <property type="match status" value="1"/>
</dbReference>
<dbReference type="Gene3D" id="1.20.1720.10">
    <property type="entry name" value="Multidrug resistance protein D"/>
    <property type="match status" value="1"/>
</dbReference>
<dbReference type="PANTHER" id="PTHR42718:SF9">
    <property type="entry name" value="MAJOR FACILITATOR SUPERFAMILY MULTIDRUG TRANSPORTER MFSC"/>
    <property type="match status" value="1"/>
</dbReference>
<accession>A0A1S8GRU1</accession>
<feature type="transmembrane region" description="Helical" evidence="6">
    <location>
        <begin position="67"/>
        <end position="87"/>
    </location>
</feature>
<dbReference type="OrthoDB" id="9812221at2"/>
<keyword evidence="5 6" id="KW-0472">Membrane</keyword>
<keyword evidence="2" id="KW-0813">Transport</keyword>
<evidence type="ECO:0000259" key="7">
    <source>
        <dbReference type="PROSITE" id="PS50850"/>
    </source>
</evidence>
<comment type="subcellular location">
    <subcellularLocation>
        <location evidence="1">Membrane</location>
        <topology evidence="1">Multi-pass membrane protein</topology>
    </subcellularLocation>
</comment>
<feature type="transmembrane region" description="Helical" evidence="6">
    <location>
        <begin position="241"/>
        <end position="259"/>
    </location>
</feature>
<feature type="domain" description="Major facilitator superfamily (MFS) profile" evidence="7">
    <location>
        <begin position="30"/>
        <end position="460"/>
    </location>
</feature>
<dbReference type="GO" id="GO:0022857">
    <property type="term" value="F:transmembrane transporter activity"/>
    <property type="evidence" value="ECO:0007669"/>
    <property type="project" value="InterPro"/>
</dbReference>
<dbReference type="PRINTS" id="PR01036">
    <property type="entry name" value="TCRTETB"/>
</dbReference>
<dbReference type="Proteomes" id="UP000200980">
    <property type="component" value="Unassembled WGS sequence"/>
</dbReference>
<evidence type="ECO:0000256" key="5">
    <source>
        <dbReference type="ARBA" id="ARBA00023136"/>
    </source>
</evidence>
<dbReference type="GO" id="GO:0016020">
    <property type="term" value="C:membrane"/>
    <property type="evidence" value="ECO:0007669"/>
    <property type="project" value="UniProtKB-SubCell"/>
</dbReference>
<dbReference type="SUPFAM" id="SSF103473">
    <property type="entry name" value="MFS general substrate transporter"/>
    <property type="match status" value="1"/>
</dbReference>
<gene>
    <name evidence="8" type="ORF">AL01_02180</name>
</gene>
<feature type="transmembrane region" description="Helical" evidence="6">
    <location>
        <begin position="436"/>
        <end position="457"/>
    </location>
</feature>
<dbReference type="InterPro" id="IPR036259">
    <property type="entry name" value="MFS_trans_sf"/>
</dbReference>
<comment type="caution">
    <text evidence="8">The sequence shown here is derived from an EMBL/GenBank/DDBJ whole genome shotgun (WGS) entry which is preliminary data.</text>
</comment>
<feature type="transmembrane region" description="Helical" evidence="6">
    <location>
        <begin position="184"/>
        <end position="204"/>
    </location>
</feature>
<evidence type="ECO:0000256" key="1">
    <source>
        <dbReference type="ARBA" id="ARBA00004141"/>
    </source>
</evidence>
<feature type="transmembrane region" description="Helical" evidence="6">
    <location>
        <begin position="99"/>
        <end position="118"/>
    </location>
</feature>
<evidence type="ECO:0000256" key="6">
    <source>
        <dbReference type="SAM" id="Phobius"/>
    </source>
</evidence>
<feature type="transmembrane region" description="Helical" evidence="6">
    <location>
        <begin position="280"/>
        <end position="300"/>
    </location>
</feature>
<dbReference type="STRING" id="1539051.AL01_02180"/>
<keyword evidence="3 6" id="KW-0812">Transmembrane</keyword>
<dbReference type="AlphaFoldDB" id="A0A1S8GRU1"/>
<dbReference type="PROSITE" id="PS50850">
    <property type="entry name" value="MFS"/>
    <property type="match status" value="1"/>
</dbReference>
<proteinExistence type="predicted"/>
<feature type="transmembrane region" description="Helical" evidence="6">
    <location>
        <begin position="124"/>
        <end position="146"/>
    </location>
</feature>
<feature type="transmembrane region" description="Helical" evidence="6">
    <location>
        <begin position="216"/>
        <end position="235"/>
    </location>
</feature>
<dbReference type="Gene3D" id="1.20.1250.20">
    <property type="entry name" value="MFS general substrate transporter like domains"/>
    <property type="match status" value="1"/>
</dbReference>
<evidence type="ECO:0000313" key="9">
    <source>
        <dbReference type="Proteomes" id="UP000200980"/>
    </source>
</evidence>
<name>A0A1S8GRU1_9PROT</name>